<accession>A0A7W8GEV8</accession>
<dbReference type="Proteomes" id="UP000525389">
    <property type="component" value="Unassembled WGS sequence"/>
</dbReference>
<evidence type="ECO:0008006" key="4">
    <source>
        <dbReference type="Google" id="ProtNLM"/>
    </source>
</evidence>
<comment type="caution">
    <text evidence="2">The sequence shown here is derived from an EMBL/GenBank/DDBJ whole genome shotgun (WGS) entry which is preliminary data.</text>
</comment>
<organism evidence="2 3">
    <name type="scientific">Deinococcus budaensis</name>
    <dbReference type="NCBI Taxonomy" id="1665626"/>
    <lineage>
        <taxon>Bacteria</taxon>
        <taxon>Thermotogati</taxon>
        <taxon>Deinococcota</taxon>
        <taxon>Deinococci</taxon>
        <taxon>Deinococcales</taxon>
        <taxon>Deinococcaceae</taxon>
        <taxon>Deinococcus</taxon>
    </lineage>
</organism>
<sequence length="182" mass="18775">MKRRAAALLLCGVLGATPPGLAQTVTLPVAQTAPVAGTPLLLLDGQRLTLKVAFRPGDRLGPAYPPAGPFSRAHPAYYPMQAEEGGGGGPLRLTVATSLPRAVLVLRAQPVPPVAGGSALPADRIEYSVNGAPWQPSRGLQVVALLPAGGQATFEIALRLRLEGDEPAGVGQIQLSWTVEAQ</sequence>
<dbReference type="EMBL" id="JACHFN010000004">
    <property type="protein sequence ID" value="MBB5234074.1"/>
    <property type="molecule type" value="Genomic_DNA"/>
</dbReference>
<keyword evidence="1" id="KW-0732">Signal</keyword>
<keyword evidence="3" id="KW-1185">Reference proteome</keyword>
<evidence type="ECO:0000256" key="1">
    <source>
        <dbReference type="SAM" id="SignalP"/>
    </source>
</evidence>
<name>A0A7W8GEV8_9DEIO</name>
<evidence type="ECO:0000313" key="3">
    <source>
        <dbReference type="Proteomes" id="UP000525389"/>
    </source>
</evidence>
<evidence type="ECO:0000313" key="2">
    <source>
        <dbReference type="EMBL" id="MBB5234074.1"/>
    </source>
</evidence>
<feature type="chain" id="PRO_5031249296" description="DUF4402 domain-containing protein" evidence="1">
    <location>
        <begin position="23"/>
        <end position="182"/>
    </location>
</feature>
<feature type="signal peptide" evidence="1">
    <location>
        <begin position="1"/>
        <end position="22"/>
    </location>
</feature>
<protein>
    <recommendedName>
        <fullName evidence="4">DUF4402 domain-containing protein</fullName>
    </recommendedName>
</protein>
<dbReference type="AlphaFoldDB" id="A0A7W8GEV8"/>
<reference evidence="2 3" key="1">
    <citation type="submission" date="2020-08" db="EMBL/GenBank/DDBJ databases">
        <title>Genomic Encyclopedia of Type Strains, Phase IV (KMG-IV): sequencing the most valuable type-strain genomes for metagenomic binning, comparative biology and taxonomic classification.</title>
        <authorList>
            <person name="Goeker M."/>
        </authorList>
    </citation>
    <scope>NUCLEOTIDE SEQUENCE [LARGE SCALE GENOMIC DNA]</scope>
    <source>
        <strain evidence="2 3">DSM 101791</strain>
    </source>
</reference>
<dbReference type="RefSeq" id="WP_184027420.1">
    <property type="nucleotide sequence ID" value="NZ_JACHFN010000004.1"/>
</dbReference>
<gene>
    <name evidence="2" type="ORF">HNQ09_001512</name>
</gene>
<proteinExistence type="predicted"/>